<accession>C8NAG9</accession>
<dbReference type="EMBL" id="ACKY01000079">
    <property type="protein sequence ID" value="EEV88388.1"/>
    <property type="molecule type" value="Genomic_DNA"/>
</dbReference>
<evidence type="ECO:0000313" key="2">
    <source>
        <dbReference type="Proteomes" id="UP000004870"/>
    </source>
</evidence>
<dbReference type="AlphaFoldDB" id="C8NAG9"/>
<reference evidence="1 2" key="1">
    <citation type="submission" date="2009-08" db="EMBL/GenBank/DDBJ databases">
        <authorList>
            <person name="Qin X."/>
            <person name="Bachman B."/>
            <person name="Battles P."/>
            <person name="Bell A."/>
            <person name="Bess C."/>
            <person name="Bickham C."/>
            <person name="Chaboub L."/>
            <person name="Chen D."/>
            <person name="Coyle M."/>
            <person name="Deiros D.R."/>
            <person name="Dinh H."/>
            <person name="Forbes L."/>
            <person name="Fowler G."/>
            <person name="Francisco L."/>
            <person name="Fu Q."/>
            <person name="Gubbala S."/>
            <person name="Hale W."/>
            <person name="Han Y."/>
            <person name="Hemphill L."/>
            <person name="Highlander S.K."/>
            <person name="Hirani K."/>
            <person name="Hogues M."/>
            <person name="Jackson L."/>
            <person name="Jakkamsetti A."/>
            <person name="Javaid M."/>
            <person name="Jiang H."/>
            <person name="Korchina V."/>
            <person name="Kovar C."/>
            <person name="Lara F."/>
            <person name="Lee S."/>
            <person name="Mata R."/>
            <person name="Mathew T."/>
            <person name="Moen C."/>
            <person name="Morales K."/>
            <person name="Munidasa M."/>
            <person name="Nazareth L."/>
            <person name="Ngo R."/>
            <person name="Nguyen L."/>
            <person name="Okwuonu G."/>
            <person name="Ongeri F."/>
            <person name="Patil S."/>
            <person name="Petrosino J."/>
            <person name="Pham C."/>
            <person name="Pham P."/>
            <person name="Pu L.-L."/>
            <person name="Puazo M."/>
            <person name="Raj R."/>
            <person name="Reid J."/>
            <person name="Rouhana J."/>
            <person name="Saada N."/>
            <person name="Shang Y."/>
            <person name="Simmons D."/>
            <person name="Thornton R."/>
            <person name="Warren J."/>
            <person name="Weissenberger G."/>
            <person name="Zhang J."/>
            <person name="Zhang L."/>
            <person name="Zhou C."/>
            <person name="Zhu D."/>
            <person name="Muzny D."/>
            <person name="Worley K."/>
            <person name="Gibbs R."/>
        </authorList>
    </citation>
    <scope>NUCLEOTIDE SEQUENCE [LARGE SCALE GENOMIC DNA]</scope>
    <source>
        <strain evidence="2">ATCC 15826 / DSM 8339 / NCTC 10426 / 6573</strain>
    </source>
</reference>
<name>C8NAG9_CARH6</name>
<keyword evidence="2" id="KW-1185">Reference proteome</keyword>
<organism evidence="1 2">
    <name type="scientific">Cardiobacterium hominis (strain ATCC 15826 / DSM 8339 / NCTC 10426 / 6573)</name>
    <dbReference type="NCBI Taxonomy" id="638300"/>
    <lineage>
        <taxon>Bacteria</taxon>
        <taxon>Pseudomonadati</taxon>
        <taxon>Pseudomonadota</taxon>
        <taxon>Gammaproteobacteria</taxon>
        <taxon>Cardiobacteriales</taxon>
        <taxon>Cardiobacteriaceae</taxon>
        <taxon>Cardiobacterium</taxon>
    </lineage>
</organism>
<dbReference type="HOGENOM" id="CLU_1904500_0_0_6"/>
<sequence length="146" mass="17465">MLVNKKANKLSLQIDDEKEMWISKKTVLRPDATLETQVYRKFVHTMREAEVYIRDFFKRGLNIIQQYYHWQDEEELLTNMPMNLEGFVGIGYCLSRVILHDFDFVRRYINDEIKTIAPKSTSIHEIKRMLPVWEKNYLETGSVFGK</sequence>
<protein>
    <submittedName>
        <fullName evidence="1">Uncharacterized protein</fullName>
    </submittedName>
</protein>
<proteinExistence type="predicted"/>
<dbReference type="Proteomes" id="UP000004870">
    <property type="component" value="Unassembled WGS sequence"/>
</dbReference>
<comment type="caution">
    <text evidence="1">The sequence shown here is derived from an EMBL/GenBank/DDBJ whole genome shotgun (WGS) entry which is preliminary data.</text>
</comment>
<evidence type="ECO:0000313" key="1">
    <source>
        <dbReference type="EMBL" id="EEV88388.1"/>
    </source>
</evidence>
<gene>
    <name evidence="1" type="ORF">HMPREF0198_1497</name>
</gene>